<protein>
    <recommendedName>
        <fullName evidence="3">Crinkler (CRN) family protein</fullName>
    </recommendedName>
</protein>
<comment type="caution">
    <text evidence="1">The sequence shown here is derived from an EMBL/GenBank/DDBJ whole genome shotgun (WGS) entry which is preliminary data.</text>
</comment>
<keyword evidence="2" id="KW-1185">Reference proteome</keyword>
<organism evidence="1 2">
    <name type="scientific">Phytophthora pseudosyringae</name>
    <dbReference type="NCBI Taxonomy" id="221518"/>
    <lineage>
        <taxon>Eukaryota</taxon>
        <taxon>Sar</taxon>
        <taxon>Stramenopiles</taxon>
        <taxon>Oomycota</taxon>
        <taxon>Peronosporomycetes</taxon>
        <taxon>Peronosporales</taxon>
        <taxon>Peronosporaceae</taxon>
        <taxon>Phytophthora</taxon>
    </lineage>
</organism>
<evidence type="ECO:0008006" key="3">
    <source>
        <dbReference type="Google" id="ProtNLM"/>
    </source>
</evidence>
<gene>
    <name evidence="1" type="ORF">PHYPSEUDO_004245</name>
</gene>
<evidence type="ECO:0000313" key="1">
    <source>
        <dbReference type="EMBL" id="KAG7382900.1"/>
    </source>
</evidence>
<dbReference type="AlphaFoldDB" id="A0A8T1VSF7"/>
<accession>A0A8T1VSF7</accession>
<dbReference type="OrthoDB" id="124159at2759"/>
<sequence>MDSADRLLRMGVVTEVLLVTAQYSLAIISPMMKRVCLEALPAREIHKAVAAEDPVQLLSVALAYVNPNTIAHLLVKNRNSPSEAVFYFELYAVLRDILDKAGTKKIYPEVKTADTKTRADILITNGDRLAYELKVNQLLEKSEINVAAAQADGDKNQFGVQRMLVVNFVPAGHTFDNVYRVETCPTVEIVHVEFSASYDDFRVFCLREEDIPQGEKKKYFGNLQSQFLEKIKCIEVHCLTRLSGNALSHRK</sequence>
<name>A0A8T1VSF7_9STRA</name>
<proteinExistence type="predicted"/>
<dbReference type="Proteomes" id="UP000694044">
    <property type="component" value="Unassembled WGS sequence"/>
</dbReference>
<dbReference type="EMBL" id="JAGDFM010000193">
    <property type="protein sequence ID" value="KAG7382900.1"/>
    <property type="molecule type" value="Genomic_DNA"/>
</dbReference>
<reference evidence="1" key="1">
    <citation type="submission" date="2021-02" db="EMBL/GenBank/DDBJ databases">
        <authorList>
            <person name="Palmer J.M."/>
        </authorList>
    </citation>
    <scope>NUCLEOTIDE SEQUENCE</scope>
    <source>
        <strain evidence="1">SCRP734</strain>
    </source>
</reference>
<evidence type="ECO:0000313" key="2">
    <source>
        <dbReference type="Proteomes" id="UP000694044"/>
    </source>
</evidence>